<sequence length="579" mass="65307">MGANAREPSHHVVVLRNPPWSRGGGVDSMMTTYYRQADNLSGWLTNARDAAAKVREETQKKKKEKTEKYLKFLKDLQHRVAESSKEKRNNTSVKVPRSVVADNQSDITSNFKDSDNIVDFPKQLLIFAQRLNKWVSRTENGQGFLQAQLPRSSPLVAKQNDLGKRSECQPHAALAENDEAQIENEVRRKEEKPVLTNQSEGTSSPKPLVTVTAKPPLPEKLEQAMSEPGTPGHPLEGWSIPMACSTLEMREVDDFVALASPASSEKQSELSTKKLPPLVLPASAPARQETQTLSQKLSERRKVEADNVRLLSRPASSERTMKCGDRITSRSIRSDCAGDSLVDEKVRPQTCPGAEAPKKPPAARQLRRNDDDAGDYRSQKRRNGAATSCSTGVALLKEREEHENWGQGKQSFSDVWKFAMDAERRYASERARLLSDVKRRRLKQLQIEKEQKQAMLKERASTRQRVAVQSHLEMVEIAKARRAGAINRSRVLEKRRFADALRAVRRQKLQGYGLQIPPLCNCNHGEDPLNPIYIKRCQDQCKLKNNFPEYTAQLEKTLQCLLDEVSSYLAAKNTQSRRI</sequence>
<organism evidence="2 3">
    <name type="scientific">Riccia sorocarpa</name>
    <dbReference type="NCBI Taxonomy" id="122646"/>
    <lineage>
        <taxon>Eukaryota</taxon>
        <taxon>Viridiplantae</taxon>
        <taxon>Streptophyta</taxon>
        <taxon>Embryophyta</taxon>
        <taxon>Marchantiophyta</taxon>
        <taxon>Marchantiopsida</taxon>
        <taxon>Marchantiidae</taxon>
        <taxon>Marchantiales</taxon>
        <taxon>Ricciaceae</taxon>
        <taxon>Riccia</taxon>
    </lineage>
</organism>
<feature type="compositionally biased region" description="Basic and acidic residues" evidence="1">
    <location>
        <begin position="367"/>
        <end position="378"/>
    </location>
</feature>
<dbReference type="AlphaFoldDB" id="A0ABD3I6A6"/>
<feature type="compositionally biased region" description="Polar residues" evidence="1">
    <location>
        <begin position="195"/>
        <end position="205"/>
    </location>
</feature>
<protein>
    <submittedName>
        <fullName evidence="2">Uncharacterized protein</fullName>
    </submittedName>
</protein>
<dbReference type="EMBL" id="JBJQOH010000002">
    <property type="protein sequence ID" value="KAL3698069.1"/>
    <property type="molecule type" value="Genomic_DNA"/>
</dbReference>
<accession>A0ABD3I6A6</accession>
<dbReference type="Proteomes" id="UP001633002">
    <property type="component" value="Unassembled WGS sequence"/>
</dbReference>
<feature type="region of interest" description="Disordered" evidence="1">
    <location>
        <begin position="170"/>
        <end position="212"/>
    </location>
</feature>
<proteinExistence type="predicted"/>
<keyword evidence="3" id="KW-1185">Reference proteome</keyword>
<gene>
    <name evidence="2" type="ORF">R1sor_012145</name>
</gene>
<feature type="compositionally biased region" description="Basic and acidic residues" evidence="1">
    <location>
        <begin position="184"/>
        <end position="193"/>
    </location>
</feature>
<feature type="region of interest" description="Disordered" evidence="1">
    <location>
        <begin position="339"/>
        <end position="389"/>
    </location>
</feature>
<name>A0ABD3I6A6_9MARC</name>
<reference evidence="2 3" key="1">
    <citation type="submission" date="2024-09" db="EMBL/GenBank/DDBJ databases">
        <title>Chromosome-scale assembly of Riccia sorocarpa.</title>
        <authorList>
            <person name="Paukszto L."/>
        </authorList>
    </citation>
    <scope>NUCLEOTIDE SEQUENCE [LARGE SCALE GENOMIC DNA]</scope>
    <source>
        <strain evidence="2">LP-2024</strain>
        <tissue evidence="2">Aerial parts of the thallus</tissue>
    </source>
</reference>
<comment type="caution">
    <text evidence="2">The sequence shown here is derived from an EMBL/GenBank/DDBJ whole genome shotgun (WGS) entry which is preliminary data.</text>
</comment>
<evidence type="ECO:0000313" key="2">
    <source>
        <dbReference type="EMBL" id="KAL3698069.1"/>
    </source>
</evidence>
<evidence type="ECO:0000313" key="3">
    <source>
        <dbReference type="Proteomes" id="UP001633002"/>
    </source>
</evidence>
<evidence type="ECO:0000256" key="1">
    <source>
        <dbReference type="SAM" id="MobiDB-lite"/>
    </source>
</evidence>